<dbReference type="InterPro" id="IPR038765">
    <property type="entry name" value="Papain-like_cys_pep_sf"/>
</dbReference>
<keyword evidence="1" id="KW-0732">Signal</keyword>
<dbReference type="InterPro" id="IPR002931">
    <property type="entry name" value="Transglutaminase-like"/>
</dbReference>
<dbReference type="Gene3D" id="2.60.40.3140">
    <property type="match status" value="1"/>
</dbReference>
<dbReference type="Gene3D" id="2.60.120.1130">
    <property type="match status" value="1"/>
</dbReference>
<dbReference type="OrthoDB" id="8595007at2"/>
<sequence>MRLTAIPLLFLFFQLHFSFSQNTELSFSSFNPEMLISANAVIRNHQMQVNLLSKDEMLVDYVRTVTVLNEKGNKQVQAYVGYSNSVTVKNANANIYDKNGNLLKKVKKKDFLDVSAVDGGTLYSDSRVLYMGYLPTEYPYTVSFSYQLKTKNTGTIPLWYFIDGFLVSTEKTSYTISYADAALKPKVLERNLEDYGIAQKESPLSITYSAENLKALKAESLMPSMHKILPNLLVCPVNFYYEGFNGSVNDWTDAGNWMNTNLLNGQDILDPGTITMAGNLVSGIEDDLEKAKAIYSYVQENTRYISVQVGIGGLKPISAIEVDRVKYGDCKGLTNYTKALLKAVGVESYYVHVQAGKEIVDFEENAASFAQGNHVILAIPYNEKYYWVDCTSQVHPFGFLGDFTDNRKVLLMKPEGGEITTTDAYLNEDNLQETIGTYSLNDQGNLSGKVKIITKGIQYDQHFYLEGSSKLDIEKHYKNYWSNINNLSVNYFSFENDKDAITFEENLEVGAIGYASKSQDRLIFVANAFNNMQSAPPRYRNRKFPLDIQRGYMDQDTMQIDFPEAYKIESLPQKRELKTKFGEYAIDFLVEDGKIKVIRKILIKAGTYPSSDYGAYRNFKRTITKIDNSKVVLIKR</sequence>
<gene>
    <name evidence="4" type="ORF">EW142_09365</name>
</gene>
<accession>A0A4V6MM92</accession>
<dbReference type="Pfam" id="PF12969">
    <property type="entry name" value="DUF3857"/>
    <property type="match status" value="1"/>
</dbReference>
<dbReference type="Gene3D" id="3.10.620.30">
    <property type="match status" value="1"/>
</dbReference>
<dbReference type="Proteomes" id="UP000291981">
    <property type="component" value="Unassembled WGS sequence"/>
</dbReference>
<protein>
    <submittedName>
        <fullName evidence="4">DUF3857 domain-containing protein</fullName>
    </submittedName>
</protein>
<evidence type="ECO:0000313" key="5">
    <source>
        <dbReference type="Proteomes" id="UP000291981"/>
    </source>
</evidence>
<evidence type="ECO:0000259" key="2">
    <source>
        <dbReference type="Pfam" id="PF01841"/>
    </source>
</evidence>
<feature type="chain" id="PRO_5020189138" evidence="1">
    <location>
        <begin position="23"/>
        <end position="636"/>
    </location>
</feature>
<feature type="domain" description="Transglutaminase-like" evidence="2">
    <location>
        <begin position="276"/>
        <end position="388"/>
    </location>
</feature>
<evidence type="ECO:0000256" key="1">
    <source>
        <dbReference type="SAM" id="SignalP"/>
    </source>
</evidence>
<keyword evidence="5" id="KW-1185">Reference proteome</keyword>
<name>A0A4V6MM92_9FLAO</name>
<dbReference type="AlphaFoldDB" id="A0A4V6MM92"/>
<dbReference type="RefSeq" id="WP_130613143.1">
    <property type="nucleotide sequence ID" value="NZ_SGIU01000002.1"/>
</dbReference>
<evidence type="ECO:0000259" key="3">
    <source>
        <dbReference type="Pfam" id="PF12969"/>
    </source>
</evidence>
<organism evidence="4 5">
    <name type="scientific">Flagellimonas allohymeniacidonis</name>
    <dbReference type="NCBI Taxonomy" id="2517819"/>
    <lineage>
        <taxon>Bacteria</taxon>
        <taxon>Pseudomonadati</taxon>
        <taxon>Bacteroidota</taxon>
        <taxon>Flavobacteriia</taxon>
        <taxon>Flavobacteriales</taxon>
        <taxon>Flavobacteriaceae</taxon>
        <taxon>Flagellimonas</taxon>
    </lineage>
</organism>
<dbReference type="InterPro" id="IPR024618">
    <property type="entry name" value="DUF3857"/>
</dbReference>
<feature type="signal peptide" evidence="1">
    <location>
        <begin position="1"/>
        <end position="22"/>
    </location>
</feature>
<dbReference type="SUPFAM" id="SSF54001">
    <property type="entry name" value="Cysteine proteinases"/>
    <property type="match status" value="1"/>
</dbReference>
<proteinExistence type="predicted"/>
<dbReference type="Pfam" id="PF01841">
    <property type="entry name" value="Transglut_core"/>
    <property type="match status" value="1"/>
</dbReference>
<dbReference type="EMBL" id="SGIU01000002">
    <property type="protein sequence ID" value="TAI46900.1"/>
    <property type="molecule type" value="Genomic_DNA"/>
</dbReference>
<comment type="caution">
    <text evidence="4">The sequence shown here is derived from an EMBL/GenBank/DDBJ whole genome shotgun (WGS) entry which is preliminary data.</text>
</comment>
<evidence type="ECO:0000313" key="4">
    <source>
        <dbReference type="EMBL" id="TAI46900.1"/>
    </source>
</evidence>
<feature type="domain" description="DUF3857" evidence="3">
    <location>
        <begin position="63"/>
        <end position="184"/>
    </location>
</feature>
<reference evidence="4 5" key="1">
    <citation type="submission" date="2019-02" db="EMBL/GenBank/DDBJ databases">
        <title>Draft genome sequence of Muricauda sp. 176CP4-71.</title>
        <authorList>
            <person name="Park J.-S."/>
        </authorList>
    </citation>
    <scope>NUCLEOTIDE SEQUENCE [LARGE SCALE GENOMIC DNA]</scope>
    <source>
        <strain evidence="4 5">176CP4-71</strain>
    </source>
</reference>